<evidence type="ECO:0008006" key="3">
    <source>
        <dbReference type="Google" id="ProtNLM"/>
    </source>
</evidence>
<evidence type="ECO:0000313" key="2">
    <source>
        <dbReference type="Proteomes" id="UP000827721"/>
    </source>
</evidence>
<protein>
    <recommendedName>
        <fullName evidence="3">Polyprotein</fullName>
    </recommendedName>
</protein>
<proteinExistence type="predicted"/>
<keyword evidence="2" id="KW-1185">Reference proteome</keyword>
<accession>A0ABQ8I3D5</accession>
<reference evidence="1 2" key="1">
    <citation type="submission" date="2021-02" db="EMBL/GenBank/DDBJ databases">
        <title>Plant Genome Project.</title>
        <authorList>
            <person name="Zhang R.-G."/>
        </authorList>
    </citation>
    <scope>NUCLEOTIDE SEQUENCE [LARGE SCALE GENOMIC DNA]</scope>
    <source>
        <tissue evidence="1">Leaves</tissue>
    </source>
</reference>
<organism evidence="1 2">
    <name type="scientific">Xanthoceras sorbifolium</name>
    <dbReference type="NCBI Taxonomy" id="99658"/>
    <lineage>
        <taxon>Eukaryota</taxon>
        <taxon>Viridiplantae</taxon>
        <taxon>Streptophyta</taxon>
        <taxon>Embryophyta</taxon>
        <taxon>Tracheophyta</taxon>
        <taxon>Spermatophyta</taxon>
        <taxon>Magnoliopsida</taxon>
        <taxon>eudicotyledons</taxon>
        <taxon>Gunneridae</taxon>
        <taxon>Pentapetalae</taxon>
        <taxon>rosids</taxon>
        <taxon>malvids</taxon>
        <taxon>Sapindales</taxon>
        <taxon>Sapindaceae</taxon>
        <taxon>Xanthoceroideae</taxon>
        <taxon>Xanthoceras</taxon>
    </lineage>
</organism>
<evidence type="ECO:0000313" key="1">
    <source>
        <dbReference type="EMBL" id="KAH7570974.1"/>
    </source>
</evidence>
<comment type="caution">
    <text evidence="1">The sequence shown here is derived from an EMBL/GenBank/DDBJ whole genome shotgun (WGS) entry which is preliminary data.</text>
</comment>
<gene>
    <name evidence="1" type="ORF">JRO89_XS05G0232300</name>
</gene>
<sequence>MRSLVGKDICQWDLILAQAEFAYNRSTSQTTAYQFSGDAEAQAKQIKKLHEQVCDRTIKQNQKYQAQANKHKKPTAFKEGDLVWVILRKERFPRRNNRKLKPGADGHFKVLKGIG</sequence>
<name>A0ABQ8I3D5_9ROSI</name>
<dbReference type="Proteomes" id="UP000827721">
    <property type="component" value="Unassembled WGS sequence"/>
</dbReference>
<dbReference type="EMBL" id="JAFEMO010000005">
    <property type="protein sequence ID" value="KAH7570974.1"/>
    <property type="molecule type" value="Genomic_DNA"/>
</dbReference>